<evidence type="ECO:0000256" key="1">
    <source>
        <dbReference type="SAM" id="MobiDB-lite"/>
    </source>
</evidence>
<feature type="compositionally biased region" description="Basic residues" evidence="1">
    <location>
        <begin position="70"/>
        <end position="86"/>
    </location>
</feature>
<feature type="region of interest" description="Disordered" evidence="1">
    <location>
        <begin position="59"/>
        <end position="117"/>
    </location>
</feature>
<organism evidence="2 3">
    <name type="scientific">Eumeta variegata</name>
    <name type="common">Bagworm moth</name>
    <name type="synonym">Eumeta japonica</name>
    <dbReference type="NCBI Taxonomy" id="151549"/>
    <lineage>
        <taxon>Eukaryota</taxon>
        <taxon>Metazoa</taxon>
        <taxon>Ecdysozoa</taxon>
        <taxon>Arthropoda</taxon>
        <taxon>Hexapoda</taxon>
        <taxon>Insecta</taxon>
        <taxon>Pterygota</taxon>
        <taxon>Neoptera</taxon>
        <taxon>Endopterygota</taxon>
        <taxon>Lepidoptera</taxon>
        <taxon>Glossata</taxon>
        <taxon>Ditrysia</taxon>
        <taxon>Tineoidea</taxon>
        <taxon>Psychidae</taxon>
        <taxon>Oiketicinae</taxon>
        <taxon>Eumeta</taxon>
    </lineage>
</organism>
<reference evidence="2 3" key="1">
    <citation type="journal article" date="2019" name="Commun. Biol.">
        <title>The bagworm genome reveals a unique fibroin gene that provides high tensile strength.</title>
        <authorList>
            <person name="Kono N."/>
            <person name="Nakamura H."/>
            <person name="Ohtoshi R."/>
            <person name="Tomita M."/>
            <person name="Numata K."/>
            <person name="Arakawa K."/>
        </authorList>
    </citation>
    <scope>NUCLEOTIDE SEQUENCE [LARGE SCALE GENOMIC DNA]</scope>
</reference>
<dbReference type="Proteomes" id="UP000299102">
    <property type="component" value="Unassembled WGS sequence"/>
</dbReference>
<evidence type="ECO:0000313" key="2">
    <source>
        <dbReference type="EMBL" id="GBP51592.1"/>
    </source>
</evidence>
<proteinExistence type="predicted"/>
<dbReference type="AlphaFoldDB" id="A0A4C1WM79"/>
<sequence>MRHAAEGARGGNEIVSYLFDRRNAFAARFTNTDKERFPLTECSGLCLYKEGELLSRTDDVKTPERGAGWPRRHCARQCARARRSTRRGGESRDATPPPALTATTGESSPARTPVRVL</sequence>
<comment type="caution">
    <text evidence="2">The sequence shown here is derived from an EMBL/GenBank/DDBJ whole genome shotgun (WGS) entry which is preliminary data.</text>
</comment>
<dbReference type="EMBL" id="BGZK01000584">
    <property type="protein sequence ID" value="GBP51592.1"/>
    <property type="molecule type" value="Genomic_DNA"/>
</dbReference>
<evidence type="ECO:0000313" key="3">
    <source>
        <dbReference type="Proteomes" id="UP000299102"/>
    </source>
</evidence>
<name>A0A4C1WM79_EUMVA</name>
<protein>
    <submittedName>
        <fullName evidence="2">Uncharacterized protein</fullName>
    </submittedName>
</protein>
<keyword evidence="3" id="KW-1185">Reference proteome</keyword>
<gene>
    <name evidence="2" type="ORF">EVAR_42775_1</name>
</gene>
<accession>A0A4C1WM79</accession>